<dbReference type="GO" id="GO:0006631">
    <property type="term" value="P:fatty acid metabolic process"/>
    <property type="evidence" value="ECO:0007669"/>
    <property type="project" value="TreeGrafter"/>
</dbReference>
<dbReference type="OrthoDB" id="2962993at2759"/>
<dbReference type="AlphaFoldDB" id="B4JMV1"/>
<dbReference type="HOGENOM" id="CLU_000022_59_11_1"/>
<dbReference type="eggNOG" id="KOG1176">
    <property type="taxonomic scope" value="Eukaryota"/>
</dbReference>
<evidence type="ECO:0000313" key="4">
    <source>
        <dbReference type="EMBL" id="EDV92044.1"/>
    </source>
</evidence>
<evidence type="ECO:0000259" key="2">
    <source>
        <dbReference type="Pfam" id="PF00501"/>
    </source>
</evidence>
<dbReference type="PANTHER" id="PTHR43201:SF8">
    <property type="entry name" value="ACYL-COA SYNTHETASE FAMILY MEMBER 3"/>
    <property type="match status" value="1"/>
</dbReference>
<dbReference type="GO" id="GO:0031956">
    <property type="term" value="F:medium-chain fatty acid-CoA ligase activity"/>
    <property type="evidence" value="ECO:0007669"/>
    <property type="project" value="TreeGrafter"/>
</dbReference>
<dbReference type="PhylomeDB" id="B4JMV1"/>
<dbReference type="InterPro" id="IPR000873">
    <property type="entry name" value="AMP-dep_synth/lig_dom"/>
</dbReference>
<dbReference type="OMA" id="IYEYYGM"/>
<dbReference type="Proteomes" id="UP000001070">
    <property type="component" value="Unassembled WGS sequence"/>
</dbReference>
<dbReference type="InterPro" id="IPR042099">
    <property type="entry name" value="ANL_N_sf"/>
</dbReference>
<dbReference type="Gene3D" id="3.30.300.30">
    <property type="match status" value="1"/>
</dbReference>
<evidence type="ECO:0000259" key="3">
    <source>
        <dbReference type="Pfam" id="PF13193"/>
    </source>
</evidence>
<dbReference type="InterPro" id="IPR045851">
    <property type="entry name" value="AMP-bd_C_sf"/>
</dbReference>
<dbReference type="FunCoup" id="B4JMV1">
    <property type="interactions" value="801"/>
</dbReference>
<reference evidence="4 5" key="1">
    <citation type="journal article" date="2007" name="Nature">
        <title>Evolution of genes and genomes on the Drosophila phylogeny.</title>
        <authorList>
            <consortium name="Drosophila 12 Genomes Consortium"/>
            <person name="Clark A.G."/>
            <person name="Eisen M.B."/>
            <person name="Smith D.R."/>
            <person name="Bergman C.M."/>
            <person name="Oliver B."/>
            <person name="Markow T.A."/>
            <person name="Kaufman T.C."/>
            <person name="Kellis M."/>
            <person name="Gelbart W."/>
            <person name="Iyer V.N."/>
            <person name="Pollard D.A."/>
            <person name="Sackton T.B."/>
            <person name="Larracuente A.M."/>
            <person name="Singh N.D."/>
            <person name="Abad J.P."/>
            <person name="Abt D.N."/>
            <person name="Adryan B."/>
            <person name="Aguade M."/>
            <person name="Akashi H."/>
            <person name="Anderson W.W."/>
            <person name="Aquadro C.F."/>
            <person name="Ardell D.H."/>
            <person name="Arguello R."/>
            <person name="Artieri C.G."/>
            <person name="Barbash D.A."/>
            <person name="Barker D."/>
            <person name="Barsanti P."/>
            <person name="Batterham P."/>
            <person name="Batzoglou S."/>
            <person name="Begun D."/>
            <person name="Bhutkar A."/>
            <person name="Blanco E."/>
            <person name="Bosak S.A."/>
            <person name="Bradley R.K."/>
            <person name="Brand A.D."/>
            <person name="Brent M.R."/>
            <person name="Brooks A.N."/>
            <person name="Brown R.H."/>
            <person name="Butlin R.K."/>
            <person name="Caggese C."/>
            <person name="Calvi B.R."/>
            <person name="Bernardo de Carvalho A."/>
            <person name="Caspi A."/>
            <person name="Castrezana S."/>
            <person name="Celniker S.E."/>
            <person name="Chang J.L."/>
            <person name="Chapple C."/>
            <person name="Chatterji S."/>
            <person name="Chinwalla A."/>
            <person name="Civetta A."/>
            <person name="Clifton S.W."/>
            <person name="Comeron J.M."/>
            <person name="Costello J.C."/>
            <person name="Coyne J.A."/>
            <person name="Daub J."/>
            <person name="David R.G."/>
            <person name="Delcher A.L."/>
            <person name="Delehaunty K."/>
            <person name="Do C.B."/>
            <person name="Ebling H."/>
            <person name="Edwards K."/>
            <person name="Eickbush T."/>
            <person name="Evans J.D."/>
            <person name="Filipski A."/>
            <person name="Findeiss S."/>
            <person name="Freyhult E."/>
            <person name="Fulton L."/>
            <person name="Fulton R."/>
            <person name="Garcia A.C."/>
            <person name="Gardiner A."/>
            <person name="Garfield D.A."/>
            <person name="Garvin B.E."/>
            <person name="Gibson G."/>
            <person name="Gilbert D."/>
            <person name="Gnerre S."/>
            <person name="Godfrey J."/>
            <person name="Good R."/>
            <person name="Gotea V."/>
            <person name="Gravely B."/>
            <person name="Greenberg A.J."/>
            <person name="Griffiths-Jones S."/>
            <person name="Gross S."/>
            <person name="Guigo R."/>
            <person name="Gustafson E.A."/>
            <person name="Haerty W."/>
            <person name="Hahn M.W."/>
            <person name="Halligan D.L."/>
            <person name="Halpern A.L."/>
            <person name="Halter G.M."/>
            <person name="Han M.V."/>
            <person name="Heger A."/>
            <person name="Hillier L."/>
            <person name="Hinrichs A.S."/>
            <person name="Holmes I."/>
            <person name="Hoskins R.A."/>
            <person name="Hubisz M.J."/>
            <person name="Hultmark D."/>
            <person name="Huntley M.A."/>
            <person name="Jaffe D.B."/>
            <person name="Jagadeeshan S."/>
            <person name="Jeck W.R."/>
            <person name="Johnson J."/>
            <person name="Jones C.D."/>
            <person name="Jordan W.C."/>
            <person name="Karpen G.H."/>
            <person name="Kataoka E."/>
            <person name="Keightley P.D."/>
            <person name="Kheradpour P."/>
            <person name="Kirkness E.F."/>
            <person name="Koerich L.B."/>
            <person name="Kristiansen K."/>
            <person name="Kudrna D."/>
            <person name="Kulathinal R.J."/>
            <person name="Kumar S."/>
            <person name="Kwok R."/>
            <person name="Lander E."/>
            <person name="Langley C.H."/>
            <person name="Lapoint R."/>
            <person name="Lazzaro B.P."/>
            <person name="Lee S.J."/>
            <person name="Levesque L."/>
            <person name="Li R."/>
            <person name="Lin C.F."/>
            <person name="Lin M.F."/>
            <person name="Lindblad-Toh K."/>
            <person name="Llopart A."/>
            <person name="Long M."/>
            <person name="Low L."/>
            <person name="Lozovsky E."/>
            <person name="Lu J."/>
            <person name="Luo M."/>
            <person name="Machado C.A."/>
            <person name="Makalowski W."/>
            <person name="Marzo M."/>
            <person name="Matsuda M."/>
            <person name="Matzkin L."/>
            <person name="McAllister B."/>
            <person name="McBride C.S."/>
            <person name="McKernan B."/>
            <person name="McKernan K."/>
            <person name="Mendez-Lago M."/>
            <person name="Minx P."/>
            <person name="Mollenhauer M.U."/>
            <person name="Montooth K."/>
            <person name="Mount S.M."/>
            <person name="Mu X."/>
            <person name="Myers E."/>
            <person name="Negre B."/>
            <person name="Newfeld S."/>
            <person name="Nielsen R."/>
            <person name="Noor M.A."/>
            <person name="O'Grady P."/>
            <person name="Pachter L."/>
            <person name="Papaceit M."/>
            <person name="Parisi M.J."/>
            <person name="Parisi M."/>
            <person name="Parts L."/>
            <person name="Pedersen J.S."/>
            <person name="Pesole G."/>
            <person name="Phillippy A.M."/>
            <person name="Ponting C.P."/>
            <person name="Pop M."/>
            <person name="Porcelli D."/>
            <person name="Powell J.R."/>
            <person name="Prohaska S."/>
            <person name="Pruitt K."/>
            <person name="Puig M."/>
            <person name="Quesneville H."/>
            <person name="Ram K.R."/>
            <person name="Rand D."/>
            <person name="Rasmussen M.D."/>
            <person name="Reed L.K."/>
            <person name="Reenan R."/>
            <person name="Reily A."/>
            <person name="Remington K.A."/>
            <person name="Rieger T.T."/>
            <person name="Ritchie M.G."/>
            <person name="Robin C."/>
            <person name="Rogers Y.H."/>
            <person name="Rohde C."/>
            <person name="Rozas J."/>
            <person name="Rubenfield M.J."/>
            <person name="Ruiz A."/>
            <person name="Russo S."/>
            <person name="Salzberg S.L."/>
            <person name="Sanchez-Gracia A."/>
            <person name="Saranga D.J."/>
            <person name="Sato H."/>
            <person name="Schaeffer S.W."/>
            <person name="Schatz M.C."/>
            <person name="Schlenke T."/>
            <person name="Schwartz R."/>
            <person name="Segarra C."/>
            <person name="Singh R.S."/>
            <person name="Sirot L."/>
            <person name="Sirota M."/>
            <person name="Sisneros N.B."/>
            <person name="Smith C.D."/>
            <person name="Smith T.F."/>
            <person name="Spieth J."/>
            <person name="Stage D.E."/>
            <person name="Stark A."/>
            <person name="Stephan W."/>
            <person name="Strausberg R.L."/>
            <person name="Strempel S."/>
            <person name="Sturgill D."/>
            <person name="Sutton G."/>
            <person name="Sutton G.G."/>
            <person name="Tao W."/>
            <person name="Teichmann S."/>
            <person name="Tobari Y.N."/>
            <person name="Tomimura Y."/>
            <person name="Tsolas J.M."/>
            <person name="Valente V.L."/>
            <person name="Venter E."/>
            <person name="Venter J.C."/>
            <person name="Vicario S."/>
            <person name="Vieira F.G."/>
            <person name="Vilella A.J."/>
            <person name="Villasante A."/>
            <person name="Walenz B."/>
            <person name="Wang J."/>
            <person name="Wasserman M."/>
            <person name="Watts T."/>
            <person name="Wilson D."/>
            <person name="Wilson R.K."/>
            <person name="Wing R.A."/>
            <person name="Wolfner M.F."/>
            <person name="Wong A."/>
            <person name="Wong G.K."/>
            <person name="Wu C.I."/>
            <person name="Wu G."/>
            <person name="Yamamoto D."/>
            <person name="Yang H.P."/>
            <person name="Yang S.P."/>
            <person name="Yorke J.A."/>
            <person name="Yoshida K."/>
            <person name="Zdobnov E."/>
            <person name="Zhang P."/>
            <person name="Zhang Y."/>
            <person name="Zimin A.V."/>
            <person name="Baldwin J."/>
            <person name="Abdouelleil A."/>
            <person name="Abdulkadir J."/>
            <person name="Abebe A."/>
            <person name="Abera B."/>
            <person name="Abreu J."/>
            <person name="Acer S.C."/>
            <person name="Aftuck L."/>
            <person name="Alexander A."/>
            <person name="An P."/>
            <person name="Anderson E."/>
            <person name="Anderson S."/>
            <person name="Arachi H."/>
            <person name="Azer M."/>
            <person name="Bachantsang P."/>
            <person name="Barry A."/>
            <person name="Bayul T."/>
            <person name="Berlin A."/>
            <person name="Bessette D."/>
            <person name="Bloom T."/>
            <person name="Blye J."/>
            <person name="Boguslavskiy L."/>
            <person name="Bonnet C."/>
            <person name="Boukhgalter B."/>
            <person name="Bourzgui I."/>
            <person name="Brown A."/>
            <person name="Cahill P."/>
            <person name="Channer S."/>
            <person name="Cheshatsang Y."/>
            <person name="Chuda L."/>
            <person name="Citroen M."/>
            <person name="Collymore A."/>
            <person name="Cooke P."/>
            <person name="Costello M."/>
            <person name="D'Aco K."/>
            <person name="Daza R."/>
            <person name="De Haan G."/>
            <person name="DeGray S."/>
            <person name="DeMaso C."/>
            <person name="Dhargay N."/>
            <person name="Dooley K."/>
            <person name="Dooley E."/>
            <person name="Doricent M."/>
            <person name="Dorje P."/>
            <person name="Dorjee K."/>
            <person name="Dupes A."/>
            <person name="Elong R."/>
            <person name="Falk J."/>
            <person name="Farina A."/>
            <person name="Faro S."/>
            <person name="Ferguson D."/>
            <person name="Fisher S."/>
            <person name="Foley C.D."/>
            <person name="Franke A."/>
            <person name="Friedrich D."/>
            <person name="Gadbois L."/>
            <person name="Gearin G."/>
            <person name="Gearin C.R."/>
            <person name="Giannoukos G."/>
            <person name="Goode T."/>
            <person name="Graham J."/>
            <person name="Grandbois E."/>
            <person name="Grewal S."/>
            <person name="Gyaltsen K."/>
            <person name="Hafez N."/>
            <person name="Hagos B."/>
            <person name="Hall J."/>
            <person name="Henson C."/>
            <person name="Hollinger A."/>
            <person name="Honan T."/>
            <person name="Huard M.D."/>
            <person name="Hughes L."/>
            <person name="Hurhula B."/>
            <person name="Husby M.E."/>
            <person name="Kamat A."/>
            <person name="Kanga B."/>
            <person name="Kashin S."/>
            <person name="Khazanovich D."/>
            <person name="Kisner P."/>
            <person name="Lance K."/>
            <person name="Lara M."/>
            <person name="Lee W."/>
            <person name="Lennon N."/>
            <person name="Letendre F."/>
            <person name="LeVine R."/>
            <person name="Lipovsky A."/>
            <person name="Liu X."/>
            <person name="Liu J."/>
            <person name="Liu S."/>
            <person name="Lokyitsang T."/>
            <person name="Lokyitsang Y."/>
            <person name="Lubonja R."/>
            <person name="Lui A."/>
            <person name="MacDonald P."/>
            <person name="Magnisalis V."/>
            <person name="Maru K."/>
            <person name="Matthews C."/>
            <person name="McCusker W."/>
            <person name="McDonough S."/>
            <person name="Mehta T."/>
            <person name="Meldrim J."/>
            <person name="Meneus L."/>
            <person name="Mihai O."/>
            <person name="Mihalev A."/>
            <person name="Mihova T."/>
            <person name="Mittelman R."/>
            <person name="Mlenga V."/>
            <person name="Montmayeur A."/>
            <person name="Mulrain L."/>
            <person name="Navidi A."/>
            <person name="Naylor J."/>
            <person name="Negash T."/>
            <person name="Nguyen T."/>
            <person name="Nguyen N."/>
            <person name="Nicol R."/>
            <person name="Norbu C."/>
            <person name="Norbu N."/>
            <person name="Novod N."/>
            <person name="O'Neill B."/>
            <person name="Osman S."/>
            <person name="Markiewicz E."/>
            <person name="Oyono O.L."/>
            <person name="Patti C."/>
            <person name="Phunkhang P."/>
            <person name="Pierre F."/>
            <person name="Priest M."/>
            <person name="Raghuraman S."/>
            <person name="Rege F."/>
            <person name="Reyes R."/>
            <person name="Rise C."/>
            <person name="Rogov P."/>
            <person name="Ross K."/>
            <person name="Ryan E."/>
            <person name="Settipalli S."/>
            <person name="Shea T."/>
            <person name="Sherpa N."/>
            <person name="Shi L."/>
            <person name="Shih D."/>
            <person name="Sparrow T."/>
            <person name="Spaulding J."/>
            <person name="Stalker J."/>
            <person name="Stange-Thomann N."/>
            <person name="Stavropoulos S."/>
            <person name="Stone C."/>
            <person name="Strader C."/>
            <person name="Tesfaye S."/>
            <person name="Thomson T."/>
            <person name="Thoulutsang Y."/>
            <person name="Thoulutsang D."/>
            <person name="Topham K."/>
            <person name="Topping I."/>
            <person name="Tsamla T."/>
            <person name="Vassiliev H."/>
            <person name="Vo A."/>
            <person name="Wangchuk T."/>
            <person name="Wangdi T."/>
            <person name="Weiand M."/>
            <person name="Wilkinson J."/>
            <person name="Wilson A."/>
            <person name="Yadav S."/>
            <person name="Young G."/>
            <person name="Yu Q."/>
            <person name="Zembek L."/>
            <person name="Zhong D."/>
            <person name="Zimmer A."/>
            <person name="Zwirko Z."/>
            <person name="Jaffe D.B."/>
            <person name="Alvarez P."/>
            <person name="Brockman W."/>
            <person name="Butler J."/>
            <person name="Chin C."/>
            <person name="Gnerre S."/>
            <person name="Grabherr M."/>
            <person name="Kleber M."/>
            <person name="Mauceli E."/>
            <person name="MacCallum I."/>
        </authorList>
    </citation>
    <scope>NUCLEOTIDE SEQUENCE [LARGE SCALE GENOMIC DNA]</scope>
    <source>
        <strain evidence="5">Tucson 15287-2541.00</strain>
    </source>
</reference>
<dbReference type="InterPro" id="IPR025110">
    <property type="entry name" value="AMP-bd_C"/>
</dbReference>
<feature type="domain" description="AMP-binding enzyme C-terminal" evidence="3">
    <location>
        <begin position="483"/>
        <end position="546"/>
    </location>
</feature>
<evidence type="ECO:0000313" key="5">
    <source>
        <dbReference type="Proteomes" id="UP000001070"/>
    </source>
</evidence>
<dbReference type="PANTHER" id="PTHR43201">
    <property type="entry name" value="ACYL-COA SYNTHETASE"/>
    <property type="match status" value="1"/>
</dbReference>
<dbReference type="SMR" id="B4JMV1"/>
<accession>B4JMV1</accession>
<dbReference type="EMBL" id="CH916371">
    <property type="protein sequence ID" value="EDV92044.1"/>
    <property type="molecule type" value="Genomic_DNA"/>
</dbReference>
<organism evidence="5">
    <name type="scientific">Drosophila grimshawi</name>
    <name type="common">Hawaiian fruit fly</name>
    <name type="synonym">Idiomyia grimshawi</name>
    <dbReference type="NCBI Taxonomy" id="7222"/>
    <lineage>
        <taxon>Eukaryota</taxon>
        <taxon>Metazoa</taxon>
        <taxon>Ecdysozoa</taxon>
        <taxon>Arthropoda</taxon>
        <taxon>Hexapoda</taxon>
        <taxon>Insecta</taxon>
        <taxon>Pterygota</taxon>
        <taxon>Neoptera</taxon>
        <taxon>Endopterygota</taxon>
        <taxon>Diptera</taxon>
        <taxon>Brachycera</taxon>
        <taxon>Muscomorpha</taxon>
        <taxon>Ephydroidea</taxon>
        <taxon>Drosophilidae</taxon>
        <taxon>Drosophila</taxon>
        <taxon>Hawaiian Drosophila</taxon>
    </lineage>
</organism>
<dbReference type="InParanoid" id="B4JMV1"/>
<evidence type="ECO:0000256" key="1">
    <source>
        <dbReference type="ARBA" id="ARBA00006432"/>
    </source>
</evidence>
<sequence>MLLKRLQGFQWRPLMRLYSSELVHKDSFIENLRKNFKEDELSGVVVPTFKKAMLYPDDIAIKDISGSASQMNVIFLCSNNALWIVMQWACWISGQVAVPLEPNHAIDELLGQATDCKAHLVIGTPDSETITQELAQKLQSASIVVDHSFVPTKESISSTAMYARQLVGRDNDLIPESMLPNDYYNNAPAMLLYTPSSSYCRNGVILTYRNIEAQMDCLTASWQLNASDSMLPIISMNRMHAAIGALLGVGGNIVLHQKFESHIAWRSLLDINSPSKQRVNIFLAMPIVFKRLITEYEKMFAQDSRMVEYIINHCKHKIRLMATGFGLLPETVFYRWRDLTGHNIYEYYGLLETGLVLGPVLGKQTLSDNANYYPGTLGAPLVGVTARLVNSQGEQLVSSTSSKSEAKSSVDPVLPGSVVGELEIAGVHLYPLRVSTNQPLLEQTTNQFIKTGDICAYQSGCFHFLSKSTDVFNVGGYKIYGSEIKKALISHPGINDVAVLGIPNKLWGHRLGVICILSPDSKIDVETIKTYCYSQLPSHKRPTIFKTIVAK</sequence>
<feature type="domain" description="AMP-dependent synthetase/ligase" evidence="2">
    <location>
        <begin position="70"/>
        <end position="397"/>
    </location>
</feature>
<dbReference type="STRING" id="7222.B4JMV1"/>
<proteinExistence type="inferred from homology"/>
<dbReference type="Pfam" id="PF00501">
    <property type="entry name" value="AMP-binding"/>
    <property type="match status" value="1"/>
</dbReference>
<keyword evidence="5" id="KW-1185">Reference proteome</keyword>
<protein>
    <submittedName>
        <fullName evidence="4">GH24264</fullName>
    </submittedName>
</protein>
<comment type="similarity">
    <text evidence="1">Belongs to the ATP-dependent AMP-binding enzyme family.</text>
</comment>
<gene>
    <name evidence="4" type="primary">Dgri\GH24264</name>
    <name evidence="4" type="ORF">Dgri_GH24264</name>
</gene>
<dbReference type="SUPFAM" id="SSF56801">
    <property type="entry name" value="Acetyl-CoA synthetase-like"/>
    <property type="match status" value="1"/>
</dbReference>
<dbReference type="Pfam" id="PF13193">
    <property type="entry name" value="AMP-binding_C"/>
    <property type="match status" value="1"/>
</dbReference>
<name>B4JMV1_DROGR</name>
<dbReference type="Gene3D" id="3.40.50.12780">
    <property type="entry name" value="N-terminal domain of ligase-like"/>
    <property type="match status" value="1"/>
</dbReference>